<protein>
    <submittedName>
        <fullName evidence="1">Uncharacterized protein</fullName>
    </submittedName>
</protein>
<name>A0ABP0YUX0_9ROSI</name>
<organism evidence="1 2">
    <name type="scientific">Citrullus colocynthis</name>
    <name type="common">colocynth</name>
    <dbReference type="NCBI Taxonomy" id="252529"/>
    <lineage>
        <taxon>Eukaryota</taxon>
        <taxon>Viridiplantae</taxon>
        <taxon>Streptophyta</taxon>
        <taxon>Embryophyta</taxon>
        <taxon>Tracheophyta</taxon>
        <taxon>Spermatophyta</taxon>
        <taxon>Magnoliopsida</taxon>
        <taxon>eudicotyledons</taxon>
        <taxon>Gunneridae</taxon>
        <taxon>Pentapetalae</taxon>
        <taxon>rosids</taxon>
        <taxon>fabids</taxon>
        <taxon>Cucurbitales</taxon>
        <taxon>Cucurbitaceae</taxon>
        <taxon>Benincaseae</taxon>
        <taxon>Citrullus</taxon>
    </lineage>
</organism>
<reference evidence="1 2" key="1">
    <citation type="submission" date="2024-03" db="EMBL/GenBank/DDBJ databases">
        <authorList>
            <person name="Gkanogiannis A."/>
            <person name="Becerra Lopez-Lavalle L."/>
        </authorList>
    </citation>
    <scope>NUCLEOTIDE SEQUENCE [LARGE SCALE GENOMIC DNA]</scope>
</reference>
<dbReference type="EMBL" id="OZ021739">
    <property type="protein sequence ID" value="CAK9323395.1"/>
    <property type="molecule type" value="Genomic_DNA"/>
</dbReference>
<evidence type="ECO:0000313" key="2">
    <source>
        <dbReference type="Proteomes" id="UP001642487"/>
    </source>
</evidence>
<keyword evidence="2" id="KW-1185">Reference proteome</keyword>
<accession>A0ABP0YUX0</accession>
<gene>
    <name evidence="1" type="ORF">CITCOLO1_LOCUS15577</name>
</gene>
<dbReference type="Proteomes" id="UP001642487">
    <property type="component" value="Chromosome 5"/>
</dbReference>
<sequence length="81" mass="8615">MGVIHTTGNQNYLYGCLLIHTCINKSSSATLLLALCKLVKFGAVIEGKNNTVVIDGKFRLSIIGDGSVTVGCTLWANTPFV</sequence>
<evidence type="ECO:0000313" key="1">
    <source>
        <dbReference type="EMBL" id="CAK9323395.1"/>
    </source>
</evidence>
<proteinExistence type="predicted"/>